<keyword evidence="2" id="KW-1185">Reference proteome</keyword>
<dbReference type="AlphaFoldDB" id="A0AAV5LTC4"/>
<organism evidence="1 2">
    <name type="scientific">Rubroshorea leprosula</name>
    <dbReference type="NCBI Taxonomy" id="152421"/>
    <lineage>
        <taxon>Eukaryota</taxon>
        <taxon>Viridiplantae</taxon>
        <taxon>Streptophyta</taxon>
        <taxon>Embryophyta</taxon>
        <taxon>Tracheophyta</taxon>
        <taxon>Spermatophyta</taxon>
        <taxon>Magnoliopsida</taxon>
        <taxon>eudicotyledons</taxon>
        <taxon>Gunneridae</taxon>
        <taxon>Pentapetalae</taxon>
        <taxon>rosids</taxon>
        <taxon>malvids</taxon>
        <taxon>Malvales</taxon>
        <taxon>Dipterocarpaceae</taxon>
        <taxon>Rubroshorea</taxon>
    </lineage>
</organism>
<dbReference type="PANTHER" id="PTHR36617:SF15">
    <property type="entry name" value="REVERSE TRANSCRIPTASE ZINC-BINDING DOMAIN-CONTAINING PROTEIN"/>
    <property type="match status" value="1"/>
</dbReference>
<protein>
    <submittedName>
        <fullName evidence="1">Uncharacterized protein</fullName>
    </submittedName>
</protein>
<proteinExistence type="predicted"/>
<dbReference type="Proteomes" id="UP001054252">
    <property type="component" value="Unassembled WGS sequence"/>
</dbReference>
<comment type="caution">
    <text evidence="1">The sequence shown here is derived from an EMBL/GenBank/DDBJ whole genome shotgun (WGS) entry which is preliminary data.</text>
</comment>
<dbReference type="EMBL" id="BPVZ01000144">
    <property type="protein sequence ID" value="GKV40760.1"/>
    <property type="molecule type" value="Genomic_DNA"/>
</dbReference>
<reference evidence="1 2" key="1">
    <citation type="journal article" date="2021" name="Commun. Biol.">
        <title>The genome of Shorea leprosula (Dipterocarpaceae) highlights the ecological relevance of drought in aseasonal tropical rainforests.</title>
        <authorList>
            <person name="Ng K.K.S."/>
            <person name="Kobayashi M.J."/>
            <person name="Fawcett J.A."/>
            <person name="Hatakeyama M."/>
            <person name="Paape T."/>
            <person name="Ng C.H."/>
            <person name="Ang C.C."/>
            <person name="Tnah L.H."/>
            <person name="Lee C.T."/>
            <person name="Nishiyama T."/>
            <person name="Sese J."/>
            <person name="O'Brien M.J."/>
            <person name="Copetti D."/>
            <person name="Mohd Noor M.I."/>
            <person name="Ong R.C."/>
            <person name="Putra M."/>
            <person name="Sireger I.Z."/>
            <person name="Indrioko S."/>
            <person name="Kosugi Y."/>
            <person name="Izuno A."/>
            <person name="Isagi Y."/>
            <person name="Lee S.L."/>
            <person name="Shimizu K.K."/>
        </authorList>
    </citation>
    <scope>NUCLEOTIDE SEQUENCE [LARGE SCALE GENOMIC DNA]</scope>
    <source>
        <strain evidence="1">214</strain>
    </source>
</reference>
<gene>
    <name evidence="1" type="ORF">SLEP1_g48363</name>
</gene>
<evidence type="ECO:0000313" key="1">
    <source>
        <dbReference type="EMBL" id="GKV40760.1"/>
    </source>
</evidence>
<sequence>MFSWVKWDSLCVGKVKGGLGVTNLHRRNWALLGKWWFRLLGDGKEVLWKWVVWEKYYEGRWEVDITMIQMARVSKIWEDIISVGGKSLRIRDMFVKGFRWEVGDGSRVGFWRDIWVGDKSLRDLCSRLFQLVGDKEGLVMEMGKRQGDMWEWHIEWRRGRLGHEQSEEQELWEVLRSIQIKEGVADCWKWKYDVEGEYQVKQAYDFLATPECILETQFSQWIWCRLVPSKVEEVNHLFCTCKAAWLIWVKVFHWWGLDVVLPDTVQGVAILFKCCLGRIVGKEVNASIFLVVGWYMVLEEC</sequence>
<evidence type="ECO:0000313" key="2">
    <source>
        <dbReference type="Proteomes" id="UP001054252"/>
    </source>
</evidence>
<dbReference type="PANTHER" id="PTHR36617">
    <property type="entry name" value="PROTEIN, PUTATIVE-RELATED"/>
    <property type="match status" value="1"/>
</dbReference>
<accession>A0AAV5LTC4</accession>
<name>A0AAV5LTC4_9ROSI</name>